<dbReference type="InterPro" id="IPR016496">
    <property type="entry name" value="GTPase_HflX"/>
</dbReference>
<dbReference type="Pfam" id="PF01926">
    <property type="entry name" value="MMR_HSR1"/>
    <property type="match status" value="1"/>
</dbReference>
<keyword evidence="4 8" id="KW-0460">Magnesium</keyword>
<dbReference type="NCBIfam" id="TIGR03156">
    <property type="entry name" value="GTP_HflX"/>
    <property type="match status" value="1"/>
</dbReference>
<dbReference type="PROSITE" id="PS51705">
    <property type="entry name" value="G_HFLX"/>
    <property type="match status" value="1"/>
</dbReference>
<reference evidence="11 12" key="1">
    <citation type="submission" date="2017-03" db="EMBL/GenBank/DDBJ databases">
        <title>Complete genome sequence of Candidatus 'Thiodictyon syntrophicum' sp. nov. strain Cad16T, a photolithoautotroph purple sulfur bacterium isolated from an alpine meromictic lake.</title>
        <authorList>
            <person name="Luedin S.M."/>
            <person name="Pothier J.F."/>
            <person name="Danza F."/>
            <person name="Storelli N."/>
            <person name="Wittwer M."/>
            <person name="Tonolla M."/>
        </authorList>
    </citation>
    <scope>NUCLEOTIDE SEQUENCE [LARGE SCALE GENOMIC DNA]</scope>
    <source>
        <strain evidence="11 12">Cad16T</strain>
    </source>
</reference>
<dbReference type="InterPro" id="IPR027417">
    <property type="entry name" value="P-loop_NTPase"/>
</dbReference>
<dbReference type="GO" id="GO:0005737">
    <property type="term" value="C:cytoplasm"/>
    <property type="evidence" value="ECO:0007669"/>
    <property type="project" value="UniProtKB-SubCell"/>
</dbReference>
<keyword evidence="1 6" id="KW-0963">Cytoplasm</keyword>
<dbReference type="GO" id="GO:0005525">
    <property type="term" value="F:GTP binding"/>
    <property type="evidence" value="ECO:0007669"/>
    <property type="project" value="UniProtKB-UniRule"/>
</dbReference>
<dbReference type="InterPro" id="IPR025121">
    <property type="entry name" value="GTPase_HflX_N"/>
</dbReference>
<dbReference type="FunFam" id="3.40.50.11060:FF:000001">
    <property type="entry name" value="GTPase HflX"/>
    <property type="match status" value="1"/>
</dbReference>
<dbReference type="PANTHER" id="PTHR10229:SF0">
    <property type="entry name" value="GTP-BINDING PROTEIN 6-RELATED"/>
    <property type="match status" value="1"/>
</dbReference>
<comment type="subunit">
    <text evidence="6">Monomer. Associates with the 50S ribosomal subunit.</text>
</comment>
<feature type="binding site" evidence="7">
    <location>
        <begin position="317"/>
        <end position="320"/>
    </location>
    <ligand>
        <name>GTP</name>
        <dbReference type="ChEBI" id="CHEBI:37565"/>
    </ligand>
</feature>
<evidence type="ECO:0000256" key="9">
    <source>
        <dbReference type="SAM" id="MobiDB-lite"/>
    </source>
</evidence>
<evidence type="ECO:0000256" key="2">
    <source>
        <dbReference type="ARBA" id="ARBA00022723"/>
    </source>
</evidence>
<dbReference type="SUPFAM" id="SSF52540">
    <property type="entry name" value="P-loop containing nucleoside triphosphate hydrolases"/>
    <property type="match status" value="1"/>
</dbReference>
<feature type="compositionally biased region" description="Acidic residues" evidence="9">
    <location>
        <begin position="431"/>
        <end position="441"/>
    </location>
</feature>
<dbReference type="RefSeq" id="WP_100919983.1">
    <property type="nucleotide sequence ID" value="NZ_CP020370.1"/>
</dbReference>
<dbReference type="OrthoDB" id="9812272at2"/>
<evidence type="ECO:0000256" key="3">
    <source>
        <dbReference type="ARBA" id="ARBA00022741"/>
    </source>
</evidence>
<protein>
    <recommendedName>
        <fullName evidence="6">GTPase HflX</fullName>
    </recommendedName>
    <alternativeName>
        <fullName evidence="6">GTP-binding protein HflX</fullName>
    </alternativeName>
</protein>
<feature type="binding site" evidence="8">
    <location>
        <position position="231"/>
    </location>
    <ligand>
        <name>Mg(2+)</name>
        <dbReference type="ChEBI" id="CHEBI:18420"/>
    </ligand>
</feature>
<dbReference type="GO" id="GO:0003924">
    <property type="term" value="F:GTPase activity"/>
    <property type="evidence" value="ECO:0007669"/>
    <property type="project" value="UniProtKB-UniRule"/>
</dbReference>
<dbReference type="Gene3D" id="3.40.50.300">
    <property type="entry name" value="P-loop containing nucleotide triphosphate hydrolases"/>
    <property type="match status" value="1"/>
</dbReference>
<keyword evidence="12" id="KW-1185">Reference proteome</keyword>
<evidence type="ECO:0000259" key="10">
    <source>
        <dbReference type="PROSITE" id="PS51705"/>
    </source>
</evidence>
<feature type="binding site" evidence="7">
    <location>
        <begin position="251"/>
        <end position="254"/>
    </location>
    <ligand>
        <name>GTP</name>
        <dbReference type="ChEBI" id="CHEBI:37565"/>
    </ligand>
</feature>
<feature type="binding site" evidence="7">
    <location>
        <begin position="229"/>
        <end position="233"/>
    </location>
    <ligand>
        <name>GTP</name>
        <dbReference type="ChEBI" id="CHEBI:37565"/>
    </ligand>
</feature>
<dbReference type="GO" id="GO:0043022">
    <property type="term" value="F:ribosome binding"/>
    <property type="evidence" value="ECO:0007669"/>
    <property type="project" value="TreeGrafter"/>
</dbReference>
<evidence type="ECO:0000313" key="12">
    <source>
        <dbReference type="Proteomes" id="UP000232638"/>
    </source>
</evidence>
<evidence type="ECO:0000256" key="7">
    <source>
        <dbReference type="PIRSR" id="PIRSR006809-1"/>
    </source>
</evidence>
<accession>A0A2K8U9H7</accession>
<feature type="binding site" evidence="7">
    <location>
        <begin position="204"/>
        <end position="211"/>
    </location>
    <ligand>
        <name>GTP</name>
        <dbReference type="ChEBI" id="CHEBI:37565"/>
    </ligand>
</feature>
<dbReference type="FunFam" id="3.40.50.300:FF:000173">
    <property type="entry name" value="GTPase HflX"/>
    <property type="match status" value="1"/>
</dbReference>
<keyword evidence="5 6" id="KW-0342">GTP-binding</keyword>
<dbReference type="GO" id="GO:0046872">
    <property type="term" value="F:metal ion binding"/>
    <property type="evidence" value="ECO:0007669"/>
    <property type="project" value="UniProtKB-KW"/>
</dbReference>
<proteinExistence type="inferred from homology"/>
<sequence length="441" mass="47536">MIDRPSSGERAILVHLDLGGTAEADEREEFALLASSAGALVVGALGGSRKVPDARLFIGSGKAVELKDLVAATGAELAVFAHPLSPAQERNLERLLECRVVDRTGLILDIFAQRARSFEGKLQVELAQLRHLSTRLVRGWTHLERQKGGIGLRGPGETQLETDRRLLAKRIALLNQRLDQIQTQRAQGRRARDKAELAVISLVGYTNAGKSTLFNRLTEAGVYEADQLFATLDPTLRRLALPDGGRALLADTVGFVSELPHELVAAFRATLEETRNAALLLHVVDASAAHRARLIADVETVLAEIGSLELPRLEVWNKIDLLDDEPPRLERDAAGTPVRVWLSAATGAGIDLLLAAVAELIDGARAPRVLRLGPQDARLRAWIFAHAAVLADEPDDLGGSRLEILIAPGDLRRLAAQAPGLADQLGLDQEGGGDEEPETPE</sequence>
<gene>
    <name evidence="6" type="primary">hflX</name>
    <name evidence="11" type="ORF">THSYN_15675</name>
</gene>
<keyword evidence="2 8" id="KW-0479">Metal-binding</keyword>
<comment type="function">
    <text evidence="6">GTPase that associates with the 50S ribosomal subunit and may have a role during protein synthesis or ribosome biogenesis.</text>
</comment>
<dbReference type="Gene3D" id="6.10.250.2860">
    <property type="match status" value="1"/>
</dbReference>
<dbReference type="KEGG" id="tsy:THSYN_15675"/>
<evidence type="ECO:0000256" key="5">
    <source>
        <dbReference type="ARBA" id="ARBA00023134"/>
    </source>
</evidence>
<comment type="cofactor">
    <cofactor evidence="8">
        <name>Mg(2+)</name>
        <dbReference type="ChEBI" id="CHEBI:18420"/>
    </cofactor>
</comment>
<keyword evidence="3 6" id="KW-0547">Nucleotide-binding</keyword>
<feature type="domain" description="Hflx-type G" evidence="10">
    <location>
        <begin position="198"/>
        <end position="365"/>
    </location>
</feature>
<dbReference type="CDD" id="cd01878">
    <property type="entry name" value="HflX"/>
    <property type="match status" value="1"/>
</dbReference>
<dbReference type="Proteomes" id="UP000232638">
    <property type="component" value="Chromosome"/>
</dbReference>
<evidence type="ECO:0000256" key="1">
    <source>
        <dbReference type="ARBA" id="ARBA00022490"/>
    </source>
</evidence>
<dbReference type="EMBL" id="CP020370">
    <property type="protein sequence ID" value="AUB82246.1"/>
    <property type="molecule type" value="Genomic_DNA"/>
</dbReference>
<dbReference type="Pfam" id="PF16360">
    <property type="entry name" value="GTP-bdg_M"/>
    <property type="match status" value="1"/>
</dbReference>
<comment type="similarity">
    <text evidence="6">Belongs to the TRAFAC class OBG-HflX-like GTPase superfamily. HflX GTPase family.</text>
</comment>
<dbReference type="PRINTS" id="PR00326">
    <property type="entry name" value="GTP1OBG"/>
</dbReference>
<feature type="region of interest" description="Disordered" evidence="9">
    <location>
        <begin position="422"/>
        <end position="441"/>
    </location>
</feature>
<name>A0A2K8U9H7_9GAMM</name>
<dbReference type="InterPro" id="IPR042108">
    <property type="entry name" value="GTPase_HflX_N_sf"/>
</dbReference>
<organism evidence="11 12">
    <name type="scientific">Candidatus Thiodictyon syntrophicum</name>
    <dbReference type="NCBI Taxonomy" id="1166950"/>
    <lineage>
        <taxon>Bacteria</taxon>
        <taxon>Pseudomonadati</taxon>
        <taxon>Pseudomonadota</taxon>
        <taxon>Gammaproteobacteria</taxon>
        <taxon>Chromatiales</taxon>
        <taxon>Chromatiaceae</taxon>
        <taxon>Thiodictyon</taxon>
    </lineage>
</organism>
<dbReference type="InterPro" id="IPR032305">
    <property type="entry name" value="GTP-bd_M"/>
</dbReference>
<dbReference type="Gene3D" id="3.40.50.11060">
    <property type="entry name" value="GTPase HflX, N-terminal domain"/>
    <property type="match status" value="1"/>
</dbReference>
<dbReference type="AlphaFoldDB" id="A0A2K8U9H7"/>
<feature type="binding site" evidence="8">
    <location>
        <position position="211"/>
    </location>
    <ligand>
        <name>Mg(2+)</name>
        <dbReference type="ChEBI" id="CHEBI:18420"/>
    </ligand>
</feature>
<comment type="subcellular location">
    <subcellularLocation>
        <location evidence="6">Cytoplasm</location>
    </subcellularLocation>
    <text evidence="6">May associate with membranes.</text>
</comment>
<dbReference type="Pfam" id="PF13167">
    <property type="entry name" value="GTP-bdg_N"/>
    <property type="match status" value="1"/>
</dbReference>
<dbReference type="PIRSF" id="PIRSF006809">
    <property type="entry name" value="GTP-binding_hflX_prd"/>
    <property type="match status" value="1"/>
</dbReference>
<evidence type="ECO:0000256" key="4">
    <source>
        <dbReference type="ARBA" id="ARBA00022842"/>
    </source>
</evidence>
<dbReference type="InterPro" id="IPR030394">
    <property type="entry name" value="G_HFLX_dom"/>
</dbReference>
<dbReference type="HAMAP" id="MF_00900">
    <property type="entry name" value="GTPase_HflX"/>
    <property type="match status" value="1"/>
</dbReference>
<evidence type="ECO:0000256" key="6">
    <source>
        <dbReference type="HAMAP-Rule" id="MF_00900"/>
    </source>
</evidence>
<evidence type="ECO:0000256" key="8">
    <source>
        <dbReference type="PIRSR" id="PIRSR006809-2"/>
    </source>
</evidence>
<dbReference type="NCBIfam" id="NF008280">
    <property type="entry name" value="PRK11058.1"/>
    <property type="match status" value="1"/>
</dbReference>
<dbReference type="InterPro" id="IPR006073">
    <property type="entry name" value="GTP-bd"/>
</dbReference>
<dbReference type="PANTHER" id="PTHR10229">
    <property type="entry name" value="GTP-BINDING PROTEIN HFLX"/>
    <property type="match status" value="1"/>
</dbReference>
<evidence type="ECO:0000313" key="11">
    <source>
        <dbReference type="EMBL" id="AUB82246.1"/>
    </source>
</evidence>